<feature type="region of interest" description="Disordered" evidence="1">
    <location>
        <begin position="1"/>
        <end position="53"/>
    </location>
</feature>
<evidence type="ECO:0000313" key="2">
    <source>
        <dbReference type="EMBL" id="MBW0568038.1"/>
    </source>
</evidence>
<accession>A0A9Q3PN70</accession>
<dbReference type="AlphaFoldDB" id="A0A9Q3PN70"/>
<comment type="caution">
    <text evidence="2">The sequence shown here is derived from an EMBL/GenBank/DDBJ whole genome shotgun (WGS) entry which is preliminary data.</text>
</comment>
<sequence length="88" mass="10126">MTPDLEKEGQVVSTISKSYPELPKDNPKRPNKQQKGPRKNKGKGKGKYNWHRTYPQGYRIPKLETSAMEIVLNMVRTLMDLTPRSKKG</sequence>
<gene>
    <name evidence="2" type="ORF">O181_107753</name>
</gene>
<dbReference type="Proteomes" id="UP000765509">
    <property type="component" value="Unassembled WGS sequence"/>
</dbReference>
<protein>
    <submittedName>
        <fullName evidence="2">Uncharacterized protein</fullName>
    </submittedName>
</protein>
<keyword evidence="3" id="KW-1185">Reference proteome</keyword>
<evidence type="ECO:0000313" key="3">
    <source>
        <dbReference type="Proteomes" id="UP000765509"/>
    </source>
</evidence>
<name>A0A9Q3PN70_9BASI</name>
<reference evidence="2" key="1">
    <citation type="submission" date="2021-03" db="EMBL/GenBank/DDBJ databases">
        <title>Draft genome sequence of rust myrtle Austropuccinia psidii MF-1, a brazilian biotype.</title>
        <authorList>
            <person name="Quecine M.C."/>
            <person name="Pachon D.M.R."/>
            <person name="Bonatelli M.L."/>
            <person name="Correr F.H."/>
            <person name="Franceschini L.M."/>
            <person name="Leite T.F."/>
            <person name="Margarido G.R.A."/>
            <person name="Almeida C.A."/>
            <person name="Ferrarezi J.A."/>
            <person name="Labate C.A."/>
        </authorList>
    </citation>
    <scope>NUCLEOTIDE SEQUENCE</scope>
    <source>
        <strain evidence="2">MF-1</strain>
    </source>
</reference>
<dbReference type="EMBL" id="AVOT02081876">
    <property type="protein sequence ID" value="MBW0568038.1"/>
    <property type="molecule type" value="Genomic_DNA"/>
</dbReference>
<organism evidence="2 3">
    <name type="scientific">Austropuccinia psidii MF-1</name>
    <dbReference type="NCBI Taxonomy" id="1389203"/>
    <lineage>
        <taxon>Eukaryota</taxon>
        <taxon>Fungi</taxon>
        <taxon>Dikarya</taxon>
        <taxon>Basidiomycota</taxon>
        <taxon>Pucciniomycotina</taxon>
        <taxon>Pucciniomycetes</taxon>
        <taxon>Pucciniales</taxon>
        <taxon>Sphaerophragmiaceae</taxon>
        <taxon>Austropuccinia</taxon>
    </lineage>
</organism>
<proteinExistence type="predicted"/>
<feature type="compositionally biased region" description="Basic residues" evidence="1">
    <location>
        <begin position="29"/>
        <end position="50"/>
    </location>
</feature>
<evidence type="ECO:0000256" key="1">
    <source>
        <dbReference type="SAM" id="MobiDB-lite"/>
    </source>
</evidence>